<feature type="domain" description="HTH tetR-type" evidence="3">
    <location>
        <begin position="2"/>
        <end position="60"/>
    </location>
</feature>
<dbReference type="AlphaFoldDB" id="A0A1G8AFZ7"/>
<dbReference type="EMBL" id="FNAN01000030">
    <property type="protein sequence ID" value="SDH19945.1"/>
    <property type="molecule type" value="Genomic_DNA"/>
</dbReference>
<keyword evidence="1 2" id="KW-0238">DNA-binding</keyword>
<dbReference type="InterPro" id="IPR009057">
    <property type="entry name" value="Homeodomain-like_sf"/>
</dbReference>
<feature type="DNA-binding region" description="H-T-H motif" evidence="2">
    <location>
        <begin position="23"/>
        <end position="42"/>
    </location>
</feature>
<sequence length="184" mass="21108">MKDTEQSIIEAAILIFNEDLSAPLEKVADQAQVTRRTLHRYFKDRKELMDKCQKEIRKACAVAMSNAYNTTENPRERLEAMFYAGLDCGSKNTFLHKLHTLHDHKHQAANEECSEYDHTFELWKGNLQVLLTTGIINQGMTVDWIHNFFQSVVVVFINSQQKGALGRTDARQLAWFSFSKGIGI</sequence>
<accession>A0A1G8AFZ7</accession>
<dbReference type="PROSITE" id="PS50977">
    <property type="entry name" value="HTH_TETR_2"/>
    <property type="match status" value="1"/>
</dbReference>
<organism evidence="4 5">
    <name type="scientific">Dyadobacter soli</name>
    <dbReference type="NCBI Taxonomy" id="659014"/>
    <lineage>
        <taxon>Bacteria</taxon>
        <taxon>Pseudomonadati</taxon>
        <taxon>Bacteroidota</taxon>
        <taxon>Cytophagia</taxon>
        <taxon>Cytophagales</taxon>
        <taxon>Spirosomataceae</taxon>
        <taxon>Dyadobacter</taxon>
    </lineage>
</organism>
<name>A0A1G8AFZ7_9BACT</name>
<dbReference type="InterPro" id="IPR001647">
    <property type="entry name" value="HTH_TetR"/>
</dbReference>
<evidence type="ECO:0000313" key="4">
    <source>
        <dbReference type="EMBL" id="SDH19945.1"/>
    </source>
</evidence>
<evidence type="ECO:0000259" key="3">
    <source>
        <dbReference type="PROSITE" id="PS50977"/>
    </source>
</evidence>
<dbReference type="GO" id="GO:0003677">
    <property type="term" value="F:DNA binding"/>
    <property type="evidence" value="ECO:0007669"/>
    <property type="project" value="UniProtKB-UniRule"/>
</dbReference>
<evidence type="ECO:0000256" key="2">
    <source>
        <dbReference type="PROSITE-ProRule" id="PRU00335"/>
    </source>
</evidence>
<dbReference type="STRING" id="659014.SAMN04487996_13081"/>
<dbReference type="OrthoDB" id="9795011at2"/>
<evidence type="ECO:0000256" key="1">
    <source>
        <dbReference type="ARBA" id="ARBA00023125"/>
    </source>
</evidence>
<gene>
    <name evidence="4" type="ORF">SAMN04487996_13081</name>
</gene>
<protein>
    <submittedName>
        <fullName evidence="4">Transcriptional regulator, TetR family</fullName>
    </submittedName>
</protein>
<reference evidence="5" key="1">
    <citation type="submission" date="2016-10" db="EMBL/GenBank/DDBJ databases">
        <authorList>
            <person name="Varghese N."/>
            <person name="Submissions S."/>
        </authorList>
    </citation>
    <scope>NUCLEOTIDE SEQUENCE [LARGE SCALE GENOMIC DNA]</scope>
    <source>
        <strain evidence="5">DSM 25329</strain>
    </source>
</reference>
<dbReference type="Gene3D" id="1.10.357.10">
    <property type="entry name" value="Tetracycline Repressor, domain 2"/>
    <property type="match status" value="1"/>
</dbReference>
<dbReference type="SUPFAM" id="SSF46689">
    <property type="entry name" value="Homeodomain-like"/>
    <property type="match status" value="1"/>
</dbReference>
<dbReference type="Proteomes" id="UP000198748">
    <property type="component" value="Unassembled WGS sequence"/>
</dbReference>
<dbReference type="RefSeq" id="WP_090157530.1">
    <property type="nucleotide sequence ID" value="NZ_FNAN01000030.1"/>
</dbReference>
<proteinExistence type="predicted"/>
<keyword evidence="5" id="KW-1185">Reference proteome</keyword>
<evidence type="ECO:0000313" key="5">
    <source>
        <dbReference type="Proteomes" id="UP000198748"/>
    </source>
</evidence>